<evidence type="ECO:0000313" key="3">
    <source>
        <dbReference type="EMBL" id="MDV0441272.1"/>
    </source>
</evidence>
<feature type="domain" description="Solute-binding protein family 3/N-terminal" evidence="2">
    <location>
        <begin position="33"/>
        <end position="257"/>
    </location>
</feature>
<sequence>MKKHVVCGILCFCLIAAVMISGCIGVPDAEKKLIVVGIGENNPPYGYPDENGTYVGLDVESIEWIAQQNGYDIAYMGLPWTNIVNNVANETVDIIYCGLTITPERNEIVDFSDPYMIVNFAIAVLPNSSLTKEDVLSGNVSISTQTGGTSHAWTEKNLNETGILGKGNLRPQATIDDAFAMLADGKCDAIIYDEVTVNSYVAKGLAKKIGVIEVNELYGVAVRKGDNETLQMINKGIADLQASPKWQELLDKYGVILS</sequence>
<dbReference type="RefSeq" id="WP_338093664.1">
    <property type="nucleotide sequence ID" value="NZ_JAWDKA010000002.1"/>
</dbReference>
<dbReference type="AlphaFoldDB" id="A0AAE4S903"/>
<dbReference type="Gene3D" id="3.40.190.10">
    <property type="entry name" value="Periplasmic binding protein-like II"/>
    <property type="match status" value="2"/>
</dbReference>
<dbReference type="EMBL" id="JAWDKA010000002">
    <property type="protein sequence ID" value="MDV0441272.1"/>
    <property type="molecule type" value="Genomic_DNA"/>
</dbReference>
<evidence type="ECO:0000256" key="1">
    <source>
        <dbReference type="ARBA" id="ARBA00022729"/>
    </source>
</evidence>
<gene>
    <name evidence="3" type="primary">fliY</name>
    <name evidence="3" type="ORF">McpAg1_04540</name>
</gene>
<evidence type="ECO:0000313" key="4">
    <source>
        <dbReference type="Proteomes" id="UP001273136"/>
    </source>
</evidence>
<accession>A0AAE4S903</accession>
<keyword evidence="4" id="KW-1185">Reference proteome</keyword>
<dbReference type="Pfam" id="PF00497">
    <property type="entry name" value="SBP_bac_3"/>
    <property type="match status" value="1"/>
</dbReference>
<keyword evidence="1" id="KW-0732">Signal</keyword>
<dbReference type="PANTHER" id="PTHR35936:SF17">
    <property type="entry name" value="ARGININE-BINDING EXTRACELLULAR PROTEIN ARTP"/>
    <property type="match status" value="1"/>
</dbReference>
<name>A0AAE4S903_9EURY</name>
<proteinExistence type="predicted"/>
<dbReference type="InterPro" id="IPR001638">
    <property type="entry name" value="Solute-binding_3/MltF_N"/>
</dbReference>
<dbReference type="Proteomes" id="UP001273136">
    <property type="component" value="Unassembled WGS sequence"/>
</dbReference>
<dbReference type="PANTHER" id="PTHR35936">
    <property type="entry name" value="MEMBRANE-BOUND LYTIC MUREIN TRANSGLYCOSYLASE F"/>
    <property type="match status" value="1"/>
</dbReference>
<organism evidence="3 4">
    <name type="scientific">Methanorbis furvi</name>
    <dbReference type="NCBI Taxonomy" id="3028299"/>
    <lineage>
        <taxon>Archaea</taxon>
        <taxon>Methanobacteriati</taxon>
        <taxon>Methanobacteriota</taxon>
        <taxon>Stenosarchaea group</taxon>
        <taxon>Methanomicrobia</taxon>
        <taxon>Methanomicrobiales</taxon>
        <taxon>Methanocorpusculaceae</taxon>
        <taxon>Methanorbis</taxon>
    </lineage>
</organism>
<protein>
    <submittedName>
        <fullName evidence="3">L-cystine-binding protein FliY</fullName>
    </submittedName>
</protein>
<dbReference type="PROSITE" id="PS51257">
    <property type="entry name" value="PROKAR_LIPOPROTEIN"/>
    <property type="match status" value="1"/>
</dbReference>
<evidence type="ECO:0000259" key="2">
    <source>
        <dbReference type="SMART" id="SM00062"/>
    </source>
</evidence>
<comment type="caution">
    <text evidence="3">The sequence shown here is derived from an EMBL/GenBank/DDBJ whole genome shotgun (WGS) entry which is preliminary data.</text>
</comment>
<dbReference type="CDD" id="cd13530">
    <property type="entry name" value="PBP2_peptides_like"/>
    <property type="match status" value="1"/>
</dbReference>
<dbReference type="SUPFAM" id="SSF53850">
    <property type="entry name" value="Periplasmic binding protein-like II"/>
    <property type="match status" value="1"/>
</dbReference>
<dbReference type="SMART" id="SM00062">
    <property type="entry name" value="PBPb"/>
    <property type="match status" value="1"/>
</dbReference>
<reference evidence="3" key="1">
    <citation type="submission" date="2023-06" db="EMBL/GenBank/DDBJ databases">
        <title>Genome sequence of Methancorpusculaceae sp. Ag1.</title>
        <authorList>
            <person name="Protasov E."/>
            <person name="Platt K."/>
            <person name="Poehlein A."/>
            <person name="Daniel R."/>
            <person name="Brune A."/>
        </authorList>
    </citation>
    <scope>NUCLEOTIDE SEQUENCE</scope>
    <source>
        <strain evidence="3">Ag1</strain>
    </source>
</reference>